<keyword evidence="2 6" id="KW-0963">Cytoplasm</keyword>
<keyword evidence="7" id="KW-0689">Ribosomal protein</keyword>
<comment type="similarity">
    <text evidence="1 6">Belongs to the methyltransferase superfamily. PrmA family.</text>
</comment>
<gene>
    <name evidence="6" type="primary">prmA</name>
    <name evidence="7" type="ORF">SAMN06265350_10835</name>
</gene>
<dbReference type="PANTHER" id="PTHR43648">
    <property type="entry name" value="ELECTRON TRANSFER FLAVOPROTEIN BETA SUBUNIT LYSINE METHYLTRANSFERASE"/>
    <property type="match status" value="1"/>
</dbReference>
<dbReference type="Proteomes" id="UP000315971">
    <property type="component" value="Unassembled WGS sequence"/>
</dbReference>
<accession>A0A521DQ09</accession>
<evidence type="ECO:0000256" key="3">
    <source>
        <dbReference type="ARBA" id="ARBA00022603"/>
    </source>
</evidence>
<dbReference type="GO" id="GO:0016279">
    <property type="term" value="F:protein-lysine N-methyltransferase activity"/>
    <property type="evidence" value="ECO:0007669"/>
    <property type="project" value="RHEA"/>
</dbReference>
<protein>
    <recommendedName>
        <fullName evidence="6">Ribosomal protein L11 methyltransferase</fullName>
        <shortName evidence="6">L11 Mtase</shortName>
        <ecNumber evidence="6">2.1.1.-</ecNumber>
    </recommendedName>
</protein>
<comment type="function">
    <text evidence="6">Methylates ribosomal protein L11.</text>
</comment>
<dbReference type="GO" id="GO:0005737">
    <property type="term" value="C:cytoplasm"/>
    <property type="evidence" value="ECO:0007669"/>
    <property type="project" value="UniProtKB-SubCell"/>
</dbReference>
<dbReference type="HAMAP" id="MF_00735">
    <property type="entry name" value="Methyltr_PrmA"/>
    <property type="match status" value="1"/>
</dbReference>
<sequence>MNYLELVFTIVDPEEYIRDILIADLGEIGFDTFEETDLGFKAYIPAESFDEPLMQQRLSVYDGQFTFSYFVNLIPAKNWNEVWESNFEPVAVANKLYIRATFHDPKPEFPLEIVIDPKMAFGTGHHETTFLMSEYLLQTEVEGKKILDMGCGSGILAILAAKLGASELLAVDIDKVCVSSTTENAQINDIDNIRAAQGDIHEVDDTGFDIILANINRNILLAHMAHYAEMLNESGELFLSGFYLEPDLAMIQEEAAKYDLKYISHYQKNKWVAAKFVK</sequence>
<evidence type="ECO:0000313" key="8">
    <source>
        <dbReference type="Proteomes" id="UP000315971"/>
    </source>
</evidence>
<organism evidence="7 8">
    <name type="scientific">Solitalea koreensis</name>
    <dbReference type="NCBI Taxonomy" id="543615"/>
    <lineage>
        <taxon>Bacteria</taxon>
        <taxon>Pseudomonadati</taxon>
        <taxon>Bacteroidota</taxon>
        <taxon>Sphingobacteriia</taxon>
        <taxon>Sphingobacteriales</taxon>
        <taxon>Sphingobacteriaceae</taxon>
        <taxon>Solitalea</taxon>
    </lineage>
</organism>
<evidence type="ECO:0000256" key="2">
    <source>
        <dbReference type="ARBA" id="ARBA00022490"/>
    </source>
</evidence>
<dbReference type="PANTHER" id="PTHR43648:SF1">
    <property type="entry name" value="ELECTRON TRANSFER FLAVOPROTEIN BETA SUBUNIT LYSINE METHYLTRANSFERASE"/>
    <property type="match status" value="1"/>
</dbReference>
<dbReference type="CDD" id="cd02440">
    <property type="entry name" value="AdoMet_MTases"/>
    <property type="match status" value="1"/>
</dbReference>
<proteinExistence type="inferred from homology"/>
<dbReference type="SUPFAM" id="SSF53335">
    <property type="entry name" value="S-adenosyl-L-methionine-dependent methyltransferases"/>
    <property type="match status" value="1"/>
</dbReference>
<evidence type="ECO:0000256" key="5">
    <source>
        <dbReference type="ARBA" id="ARBA00022691"/>
    </source>
</evidence>
<reference evidence="7 8" key="1">
    <citation type="submission" date="2017-05" db="EMBL/GenBank/DDBJ databases">
        <authorList>
            <person name="Varghese N."/>
            <person name="Submissions S."/>
        </authorList>
    </citation>
    <scope>NUCLEOTIDE SEQUENCE [LARGE SCALE GENOMIC DNA]</scope>
    <source>
        <strain evidence="7 8">DSM 21342</strain>
    </source>
</reference>
<feature type="binding site" evidence="6">
    <location>
        <position position="172"/>
    </location>
    <ligand>
        <name>S-adenosyl-L-methionine</name>
        <dbReference type="ChEBI" id="CHEBI:59789"/>
    </ligand>
</feature>
<keyword evidence="4 6" id="KW-0808">Transferase</keyword>
<name>A0A521DQ09_9SPHI</name>
<dbReference type="InterPro" id="IPR004498">
    <property type="entry name" value="Ribosomal_PrmA_MeTrfase"/>
</dbReference>
<dbReference type="NCBIfam" id="NF001785">
    <property type="entry name" value="PRK00517.2-2"/>
    <property type="match status" value="1"/>
</dbReference>
<dbReference type="RefSeq" id="WP_142604335.1">
    <property type="nucleotide sequence ID" value="NZ_FXSZ01000008.1"/>
</dbReference>
<dbReference type="InterPro" id="IPR050078">
    <property type="entry name" value="Ribosomal_L11_MeTrfase_PrmA"/>
</dbReference>
<dbReference type="EMBL" id="FXSZ01000008">
    <property type="protein sequence ID" value="SMO73702.1"/>
    <property type="molecule type" value="Genomic_DNA"/>
</dbReference>
<keyword evidence="5 6" id="KW-0949">S-adenosyl-L-methionine</keyword>
<evidence type="ECO:0000313" key="7">
    <source>
        <dbReference type="EMBL" id="SMO73702.1"/>
    </source>
</evidence>
<keyword evidence="7" id="KW-0687">Ribonucleoprotein</keyword>
<evidence type="ECO:0000256" key="1">
    <source>
        <dbReference type="ARBA" id="ARBA00009741"/>
    </source>
</evidence>
<keyword evidence="8" id="KW-1185">Reference proteome</keyword>
<dbReference type="GO" id="GO:0005840">
    <property type="term" value="C:ribosome"/>
    <property type="evidence" value="ECO:0007669"/>
    <property type="project" value="UniProtKB-KW"/>
</dbReference>
<dbReference type="GO" id="GO:0032259">
    <property type="term" value="P:methylation"/>
    <property type="evidence" value="ECO:0007669"/>
    <property type="project" value="UniProtKB-KW"/>
</dbReference>
<dbReference type="Gene3D" id="3.40.50.150">
    <property type="entry name" value="Vaccinia Virus protein VP39"/>
    <property type="match status" value="1"/>
</dbReference>
<dbReference type="OrthoDB" id="9785995at2"/>
<dbReference type="InterPro" id="IPR029063">
    <property type="entry name" value="SAM-dependent_MTases_sf"/>
</dbReference>
<evidence type="ECO:0000256" key="4">
    <source>
        <dbReference type="ARBA" id="ARBA00022679"/>
    </source>
</evidence>
<feature type="binding site" evidence="6">
    <location>
        <position position="129"/>
    </location>
    <ligand>
        <name>S-adenosyl-L-methionine</name>
        <dbReference type="ChEBI" id="CHEBI:59789"/>
    </ligand>
</feature>
<comment type="subcellular location">
    <subcellularLocation>
        <location evidence="6">Cytoplasm</location>
    </subcellularLocation>
</comment>
<evidence type="ECO:0000256" key="6">
    <source>
        <dbReference type="HAMAP-Rule" id="MF_00735"/>
    </source>
</evidence>
<keyword evidence="3 6" id="KW-0489">Methyltransferase</keyword>
<dbReference type="EC" id="2.1.1.-" evidence="6"/>
<dbReference type="Pfam" id="PF06325">
    <property type="entry name" value="PrmA"/>
    <property type="match status" value="1"/>
</dbReference>
<comment type="catalytic activity">
    <reaction evidence="6">
        <text>L-lysyl-[protein] + 3 S-adenosyl-L-methionine = N(6),N(6),N(6)-trimethyl-L-lysyl-[protein] + 3 S-adenosyl-L-homocysteine + 3 H(+)</text>
        <dbReference type="Rhea" id="RHEA:54192"/>
        <dbReference type="Rhea" id="RHEA-COMP:9752"/>
        <dbReference type="Rhea" id="RHEA-COMP:13826"/>
        <dbReference type="ChEBI" id="CHEBI:15378"/>
        <dbReference type="ChEBI" id="CHEBI:29969"/>
        <dbReference type="ChEBI" id="CHEBI:57856"/>
        <dbReference type="ChEBI" id="CHEBI:59789"/>
        <dbReference type="ChEBI" id="CHEBI:61961"/>
    </reaction>
</comment>
<dbReference type="AlphaFoldDB" id="A0A521DQ09"/>
<feature type="binding site" evidence="6">
    <location>
        <position position="214"/>
    </location>
    <ligand>
        <name>S-adenosyl-L-methionine</name>
        <dbReference type="ChEBI" id="CHEBI:59789"/>
    </ligand>
</feature>
<feature type="binding site" evidence="6">
    <location>
        <position position="150"/>
    </location>
    <ligand>
        <name>S-adenosyl-L-methionine</name>
        <dbReference type="ChEBI" id="CHEBI:59789"/>
    </ligand>
</feature>